<evidence type="ECO:0000313" key="2">
    <source>
        <dbReference type="EMBL" id="EFE38211.1"/>
    </source>
</evidence>
<sequence length="354" mass="39753">MPLREKEHISNSPACFFSASMFDEMGYKGWFSPASIYIDLTTGVDVLCIVTMNKPFGRLIRSELFTFLIGPEKVPFVVNSEAIAKQSSALHGLVNGNMLEAHSRTVVWPDVDEDTFVRFCEFCCLDNYSPPSCGWDSNPAKEAVPVEDDSQSEKLAHALESPLMSPVSIPSAPKTKRKGKEKGSFTSRPKQSLEPSSDITEDQRYMLPEKCAQFTEQFKPFSNVTHDQDFTPVFLGHARLYVIADKYCIEALKELVLFKLYTTLKAFTLFPRRIGDLVKPIQFVYNEDNTRGGSKQIDPLRQLVTRHMTTVLKDVAMDSAFLGLLLEGGEFVSDFLTVVWAKRENLLGCNNCLG</sequence>
<dbReference type="OrthoDB" id="4173637at2759"/>
<name>D4DIW3_TRIVH</name>
<dbReference type="GeneID" id="9581500"/>
<evidence type="ECO:0000256" key="1">
    <source>
        <dbReference type="SAM" id="MobiDB-lite"/>
    </source>
</evidence>
<dbReference type="Gene3D" id="3.30.710.10">
    <property type="entry name" value="Potassium Channel Kv1.1, Chain A"/>
    <property type="match status" value="1"/>
</dbReference>
<dbReference type="PANTHER" id="PTHR47843">
    <property type="entry name" value="BTB DOMAIN-CONTAINING PROTEIN-RELATED"/>
    <property type="match status" value="1"/>
</dbReference>
<dbReference type="HOGENOM" id="CLU_056399_2_1_1"/>
<gene>
    <name evidence="2" type="ORF">TRV_07124</name>
</gene>
<accession>D4DIW3</accession>
<comment type="caution">
    <text evidence="2">The sequence shown here is derived from an EMBL/GenBank/DDBJ whole genome shotgun (WGS) entry which is preliminary data.</text>
</comment>
<protein>
    <recommendedName>
        <fullName evidence="4">BTB domain-containing protein</fullName>
    </recommendedName>
</protein>
<dbReference type="RefSeq" id="XP_003018856.1">
    <property type="nucleotide sequence ID" value="XM_003018810.1"/>
</dbReference>
<proteinExistence type="predicted"/>
<reference evidence="3" key="1">
    <citation type="journal article" date="2011" name="Genome Biol.">
        <title>Comparative and functional genomics provide insights into the pathogenicity of dermatophytic fungi.</title>
        <authorList>
            <person name="Burmester A."/>
            <person name="Shelest E."/>
            <person name="Gloeckner G."/>
            <person name="Heddergott C."/>
            <person name="Schindler S."/>
            <person name="Staib P."/>
            <person name="Heidel A."/>
            <person name="Felder M."/>
            <person name="Petzold A."/>
            <person name="Szafranski K."/>
            <person name="Feuermann M."/>
            <person name="Pedruzzi I."/>
            <person name="Priebe S."/>
            <person name="Groth M."/>
            <person name="Winkler R."/>
            <person name="Li W."/>
            <person name="Kniemeyer O."/>
            <person name="Schroeckh V."/>
            <person name="Hertweck C."/>
            <person name="Hube B."/>
            <person name="White T.C."/>
            <person name="Platzer M."/>
            <person name="Guthke R."/>
            <person name="Heitman J."/>
            <person name="Woestemeyer J."/>
            <person name="Zipfel P.F."/>
            <person name="Monod M."/>
            <person name="Brakhage A.A."/>
        </authorList>
    </citation>
    <scope>NUCLEOTIDE SEQUENCE [LARGE SCALE GENOMIC DNA]</scope>
    <source>
        <strain evidence="3">HKI 0517</strain>
    </source>
</reference>
<feature type="compositionally biased region" description="Polar residues" evidence="1">
    <location>
        <begin position="184"/>
        <end position="198"/>
    </location>
</feature>
<evidence type="ECO:0008006" key="4">
    <source>
        <dbReference type="Google" id="ProtNLM"/>
    </source>
</evidence>
<dbReference type="InterPro" id="IPR011333">
    <property type="entry name" value="SKP1/BTB/POZ_sf"/>
</dbReference>
<dbReference type="EMBL" id="ACYE01000415">
    <property type="protein sequence ID" value="EFE38211.1"/>
    <property type="molecule type" value="Genomic_DNA"/>
</dbReference>
<feature type="region of interest" description="Disordered" evidence="1">
    <location>
        <begin position="161"/>
        <end position="200"/>
    </location>
</feature>
<organism evidence="2 3">
    <name type="scientific">Trichophyton verrucosum (strain HKI 0517)</name>
    <dbReference type="NCBI Taxonomy" id="663202"/>
    <lineage>
        <taxon>Eukaryota</taxon>
        <taxon>Fungi</taxon>
        <taxon>Dikarya</taxon>
        <taxon>Ascomycota</taxon>
        <taxon>Pezizomycotina</taxon>
        <taxon>Eurotiomycetes</taxon>
        <taxon>Eurotiomycetidae</taxon>
        <taxon>Onygenales</taxon>
        <taxon>Arthrodermataceae</taxon>
        <taxon>Trichophyton</taxon>
    </lineage>
</organism>
<dbReference type="KEGG" id="tve:TRV_07124"/>
<dbReference type="Proteomes" id="UP000008383">
    <property type="component" value="Unassembled WGS sequence"/>
</dbReference>
<keyword evidence="3" id="KW-1185">Reference proteome</keyword>
<evidence type="ECO:0000313" key="3">
    <source>
        <dbReference type="Proteomes" id="UP000008383"/>
    </source>
</evidence>
<dbReference type="AlphaFoldDB" id="D4DIW3"/>